<keyword evidence="2 8" id="KW-0674">Reaction center</keyword>
<name>A0A346PZZ0_9CONI</name>
<proteinExistence type="inferred from homology"/>
<keyword evidence="7 8" id="KW-0604">Photosystem II</keyword>
<evidence type="ECO:0000256" key="7">
    <source>
        <dbReference type="ARBA" id="ARBA00023276"/>
    </source>
</evidence>
<dbReference type="AlphaFoldDB" id="A0A346PZZ0"/>
<evidence type="ECO:0000256" key="8">
    <source>
        <dbReference type="HAMAP-Rule" id="MF_00438"/>
    </source>
</evidence>
<dbReference type="HAMAP" id="MF_00438">
    <property type="entry name" value="PSII_PsbM"/>
    <property type="match status" value="1"/>
</dbReference>
<dbReference type="EMBL" id="MG897305">
    <property type="protein sequence ID" value="AXR86316.1"/>
    <property type="molecule type" value="Genomic_DNA"/>
</dbReference>
<dbReference type="GO" id="GO:0019684">
    <property type="term" value="P:photosynthesis, light reaction"/>
    <property type="evidence" value="ECO:0007669"/>
    <property type="project" value="InterPro"/>
</dbReference>
<evidence type="ECO:0000256" key="6">
    <source>
        <dbReference type="ARBA" id="ARBA00023136"/>
    </source>
</evidence>
<keyword evidence="6 8" id="KW-0472">Membrane</keyword>
<gene>
    <name evidence="8 9" type="primary">psbM</name>
</gene>
<dbReference type="GeneID" id="38287537"/>
<evidence type="ECO:0000256" key="3">
    <source>
        <dbReference type="ARBA" id="ARBA00022531"/>
    </source>
</evidence>
<dbReference type="NCBIfam" id="TIGR03038">
    <property type="entry name" value="PS_II_psbM"/>
    <property type="match status" value="1"/>
</dbReference>
<dbReference type="InterPro" id="IPR037269">
    <property type="entry name" value="PSII_PsbM_sf"/>
</dbReference>
<dbReference type="Pfam" id="PF05151">
    <property type="entry name" value="PsbM"/>
    <property type="match status" value="1"/>
</dbReference>
<sequence length="63" mass="7089">MDLERFIHLYEIKSRAILEQSENQEIMEVNNLGFIAVLMFLAIPTAFLLIPYVKTASASSGSN</sequence>
<dbReference type="SUPFAM" id="SSF161033">
    <property type="entry name" value="Photosystem II reaction center protein M, PsbM"/>
    <property type="match status" value="1"/>
</dbReference>
<organism evidence="9">
    <name type="scientific">Pinus morrisonicola</name>
    <dbReference type="NCBI Taxonomy" id="139307"/>
    <lineage>
        <taxon>Eukaryota</taxon>
        <taxon>Viridiplantae</taxon>
        <taxon>Streptophyta</taxon>
        <taxon>Embryophyta</taxon>
        <taxon>Tracheophyta</taxon>
        <taxon>Spermatophyta</taxon>
        <taxon>Pinopsida</taxon>
        <taxon>Pinidae</taxon>
        <taxon>Conifers I</taxon>
        <taxon>Pinales</taxon>
        <taxon>Pinaceae</taxon>
        <taxon>Pinus</taxon>
        <taxon>Pinus subgen. Strobus</taxon>
    </lineage>
</organism>
<comment type="function">
    <text evidence="8">One of the components of the core complex of photosystem II (PSII). PSII is a light-driven water:plastoquinone oxidoreductase that uses light energy to abstract electrons from H(2)O, generating O(2) and a proton gradient subsequently used for ATP formation. It consists of a core antenna complex that captures photons, and an electron transfer chain that converts photonic excitation into a charge separation. This subunit is found at the monomer-monomer interface.</text>
</comment>
<keyword evidence="8" id="KW-0793">Thylakoid</keyword>
<dbReference type="GO" id="GO:0009535">
    <property type="term" value="C:chloroplast thylakoid membrane"/>
    <property type="evidence" value="ECO:0007669"/>
    <property type="project" value="UniProtKB-SubCell"/>
</dbReference>
<keyword evidence="3 8" id="KW-0602">Photosynthesis</keyword>
<reference evidence="9" key="1">
    <citation type="submission" date="2018-02" db="EMBL/GenBank/DDBJ databases">
        <title>The complete chloroplast genome of Pinus morrisonicola.</title>
        <authorList>
            <person name="Zeb U."/>
            <person name="Li Z."/>
        </authorList>
    </citation>
    <scope>NUCLEOTIDE SEQUENCE</scope>
</reference>
<comment type="similarity">
    <text evidence="8">Belongs to the PsbM family.</text>
</comment>
<protein>
    <recommendedName>
        <fullName evidence="8">Photosystem II reaction center protein M</fullName>
        <shortName evidence="8">PSII-M</shortName>
    </recommendedName>
</protein>
<keyword evidence="9" id="KW-0934">Plastid</keyword>
<evidence type="ECO:0000256" key="1">
    <source>
        <dbReference type="ARBA" id="ARBA00004167"/>
    </source>
</evidence>
<feature type="transmembrane region" description="Helical" evidence="8">
    <location>
        <begin position="32"/>
        <end position="53"/>
    </location>
</feature>
<dbReference type="PANTHER" id="PTHR35774">
    <property type="entry name" value="PHOTOSYSTEM II REACTION CENTER PROTEIN M"/>
    <property type="match status" value="1"/>
</dbReference>
<comment type="subunit">
    <text evidence="8">PSII is composed of 1 copy each of membrane proteins PsbA, PsbB, PsbC, PsbD, PsbE, PsbF, PsbH, PsbI, PsbJ, PsbK, PsbL, PsbM, PsbT, PsbX, PsbY, PsbZ, Psb30/Ycf12, at least 3 peripheral proteins of the oxygen-evolving complex and a large number of cofactors. It forms dimeric complexes.</text>
</comment>
<evidence type="ECO:0000313" key="9">
    <source>
        <dbReference type="EMBL" id="AXR86316.1"/>
    </source>
</evidence>
<evidence type="ECO:0000256" key="4">
    <source>
        <dbReference type="ARBA" id="ARBA00022692"/>
    </source>
</evidence>
<dbReference type="RefSeq" id="YP_009524323.1">
    <property type="nucleotide sequence ID" value="NC_039616.1"/>
</dbReference>
<comment type="subcellular location">
    <subcellularLocation>
        <location evidence="1">Membrane</location>
        <topology evidence="1">Single-pass membrane protein</topology>
    </subcellularLocation>
    <subcellularLocation>
        <location evidence="8">Plastid</location>
        <location evidence="8">Chloroplast thylakoid membrane</location>
        <topology evidence="8">Single-pass membrane protein</topology>
    </subcellularLocation>
</comment>
<keyword evidence="9" id="KW-0150">Chloroplast</keyword>
<evidence type="ECO:0000256" key="5">
    <source>
        <dbReference type="ARBA" id="ARBA00022989"/>
    </source>
</evidence>
<dbReference type="GO" id="GO:0009523">
    <property type="term" value="C:photosystem II"/>
    <property type="evidence" value="ECO:0007669"/>
    <property type="project" value="UniProtKB-KW"/>
</dbReference>
<dbReference type="PANTHER" id="PTHR35774:SF1">
    <property type="entry name" value="PHOTOSYSTEM II REACTION CENTER PROTEIN M"/>
    <property type="match status" value="1"/>
</dbReference>
<dbReference type="InterPro" id="IPR007826">
    <property type="entry name" value="PSII_PsbM"/>
</dbReference>
<accession>A0A346PZZ0</accession>
<evidence type="ECO:0000256" key="2">
    <source>
        <dbReference type="ARBA" id="ARBA00022469"/>
    </source>
</evidence>
<geneLocation type="chloroplast" evidence="9"/>
<keyword evidence="5 8" id="KW-1133">Transmembrane helix</keyword>
<keyword evidence="4 8" id="KW-0812">Transmembrane</keyword>